<keyword evidence="1" id="KW-1133">Transmembrane helix</keyword>
<organism evidence="2 3">
    <name type="scientific">Enterococcus faecium</name>
    <name type="common">Streptococcus faecium</name>
    <dbReference type="NCBI Taxonomy" id="1352"/>
    <lineage>
        <taxon>Bacteria</taxon>
        <taxon>Bacillati</taxon>
        <taxon>Bacillota</taxon>
        <taxon>Bacilli</taxon>
        <taxon>Lactobacillales</taxon>
        <taxon>Enterococcaceae</taxon>
        <taxon>Enterococcus</taxon>
    </lineage>
</organism>
<feature type="transmembrane region" description="Helical" evidence="1">
    <location>
        <begin position="26"/>
        <end position="41"/>
    </location>
</feature>
<keyword evidence="1" id="KW-0472">Membrane</keyword>
<gene>
    <name evidence="2" type="ORF">A5810_002106</name>
</gene>
<feature type="transmembrane region" description="Helical" evidence="1">
    <location>
        <begin position="174"/>
        <end position="193"/>
    </location>
</feature>
<evidence type="ECO:0008006" key="4">
    <source>
        <dbReference type="Google" id="ProtNLM"/>
    </source>
</evidence>
<dbReference type="RefSeq" id="WP_143351885.1">
    <property type="nucleotide sequence ID" value="NZ_NGKW01000004.1"/>
</dbReference>
<comment type="caution">
    <text evidence="2">The sequence shown here is derived from an EMBL/GenBank/DDBJ whole genome shotgun (WGS) entry which is preliminary data.</text>
</comment>
<feature type="transmembrane region" description="Helical" evidence="1">
    <location>
        <begin position="71"/>
        <end position="91"/>
    </location>
</feature>
<reference evidence="2 3" key="1">
    <citation type="submission" date="2017-05" db="EMBL/GenBank/DDBJ databases">
        <title>The Genome Sequence of Enterococcus faecium 7H8_DIV0219.</title>
        <authorList>
            <consortium name="The Broad Institute Genomics Platform"/>
            <consortium name="The Broad Institute Genomic Center for Infectious Diseases"/>
            <person name="Earl A."/>
            <person name="Manson A."/>
            <person name="Schwartman J."/>
            <person name="Gilmore M."/>
            <person name="Abouelleil A."/>
            <person name="Cao P."/>
            <person name="Chapman S."/>
            <person name="Cusick C."/>
            <person name="Shea T."/>
            <person name="Young S."/>
            <person name="Neafsey D."/>
            <person name="Nusbaum C."/>
            <person name="Birren B."/>
        </authorList>
    </citation>
    <scope>NUCLEOTIDE SEQUENCE [LARGE SCALE GENOMIC DNA]</scope>
    <source>
        <strain evidence="2 3">7H8_DIV0219</strain>
    </source>
</reference>
<feature type="transmembrane region" description="Helical" evidence="1">
    <location>
        <begin position="47"/>
        <end position="64"/>
    </location>
</feature>
<sequence>MGYLLNWNTKAIAPFLIALYIYEKKYVKVAILLSIQIFYYLSFGNKAYLFSIFALLSIAFLMNFKNFIIKFTFLFSLTNLLSMFLNMYFSVDFLQRAIPYRMLYIPSQIQYQYFDFFYIHPKLHFSENFIGSIFGISNKYGIEIPILISRIFSGRIDNMAYSNTGIFSDAYSNGGFLAMIVISAIFGFLLVIVDSCSKAVPLKITIPAYSYIMFVMNDTSLFTTFLTGGFGLMIFLIYILNSYYQEDKANLQEVTV</sequence>
<evidence type="ECO:0000313" key="3">
    <source>
        <dbReference type="Proteomes" id="UP000194885"/>
    </source>
</evidence>
<evidence type="ECO:0000313" key="2">
    <source>
        <dbReference type="EMBL" id="OTN93244.1"/>
    </source>
</evidence>
<proteinExistence type="predicted"/>
<accession>A0A242BCM3</accession>
<evidence type="ECO:0000256" key="1">
    <source>
        <dbReference type="SAM" id="Phobius"/>
    </source>
</evidence>
<feature type="transmembrane region" description="Helical" evidence="1">
    <location>
        <begin position="222"/>
        <end position="240"/>
    </location>
</feature>
<dbReference type="Proteomes" id="UP000194885">
    <property type="component" value="Unassembled WGS sequence"/>
</dbReference>
<name>A0A242BCM3_ENTFC</name>
<keyword evidence="1" id="KW-0812">Transmembrane</keyword>
<dbReference type="EMBL" id="NGKW01000004">
    <property type="protein sequence ID" value="OTN93244.1"/>
    <property type="molecule type" value="Genomic_DNA"/>
</dbReference>
<dbReference type="AlphaFoldDB" id="A0A242BCM3"/>
<protein>
    <recommendedName>
        <fullName evidence="4">Oligosaccharide repeat unit polymerase</fullName>
    </recommendedName>
</protein>